<sequence>MLFGCATHSGTLEYAGCNPELSYRSLGRTGLIVSEAGFGGYRVDAKIPEHCQALAYALRSGVNLIDTSANYADGGSERLVGSVLTELVRAEVIRRQEIVVVSKGGYLQGENYQISQEWQAEGRAFPDLVHYAEELEHCIHPDFLADQISRSIERLGIETIDCYLLHNPEYYLNWAEQQSITRIDAQHEYLRRIRAAFIYLETEVAKGRISCYGISSNTFVSPQQEYNFTPLAKIWDLAVAISPDHHFRVVEFPCNLFETGAITEANQPGSESALAFAVRQGLGVLINRPLNAIKGNQLIRLSEDVYKGNAAREAREFRKRVAALDGEWQSAPSLRHLALQALRSTEGITTVLIGMRKLSYVDDVLQVLRKPCAVAERKSVWEQVQRV</sequence>
<organism evidence="2">
    <name type="scientific">bioreactor metagenome</name>
    <dbReference type="NCBI Taxonomy" id="1076179"/>
    <lineage>
        <taxon>unclassified sequences</taxon>
        <taxon>metagenomes</taxon>
        <taxon>ecological metagenomes</taxon>
    </lineage>
</organism>
<comment type="caution">
    <text evidence="2">The sequence shown here is derived from an EMBL/GenBank/DDBJ whole genome shotgun (WGS) entry which is preliminary data.</text>
</comment>
<name>A0A644U7U3_9ZZZZ</name>
<accession>A0A644U7U3</accession>
<dbReference type="InterPro" id="IPR036812">
    <property type="entry name" value="NAD(P)_OxRdtase_dom_sf"/>
</dbReference>
<evidence type="ECO:0000259" key="1">
    <source>
        <dbReference type="Pfam" id="PF00248"/>
    </source>
</evidence>
<dbReference type="InterPro" id="IPR053135">
    <property type="entry name" value="AKR2_Oxidoreductase"/>
</dbReference>
<dbReference type="Pfam" id="PF00248">
    <property type="entry name" value="Aldo_ket_red"/>
    <property type="match status" value="1"/>
</dbReference>
<dbReference type="PANTHER" id="PTHR43312:SF1">
    <property type="entry name" value="NADP-DEPENDENT OXIDOREDUCTASE DOMAIN-CONTAINING PROTEIN"/>
    <property type="match status" value="1"/>
</dbReference>
<dbReference type="EMBL" id="VSSQ01000085">
    <property type="protein sequence ID" value="MPL75014.1"/>
    <property type="molecule type" value="Genomic_DNA"/>
</dbReference>
<protein>
    <recommendedName>
        <fullName evidence="1">NADP-dependent oxidoreductase domain-containing protein</fullName>
    </recommendedName>
</protein>
<evidence type="ECO:0000313" key="2">
    <source>
        <dbReference type="EMBL" id="MPL75014.1"/>
    </source>
</evidence>
<dbReference type="SUPFAM" id="SSF51430">
    <property type="entry name" value="NAD(P)-linked oxidoreductase"/>
    <property type="match status" value="1"/>
</dbReference>
<dbReference type="CDD" id="cd19099">
    <property type="entry name" value="AKR_unchar"/>
    <property type="match status" value="1"/>
</dbReference>
<dbReference type="PANTHER" id="PTHR43312">
    <property type="entry name" value="D-THREO-ALDOSE 1-DEHYDROGENASE"/>
    <property type="match status" value="1"/>
</dbReference>
<proteinExistence type="predicted"/>
<feature type="domain" description="NADP-dependent oxidoreductase" evidence="1">
    <location>
        <begin position="49"/>
        <end position="220"/>
    </location>
</feature>
<dbReference type="Gene3D" id="3.20.20.100">
    <property type="entry name" value="NADP-dependent oxidoreductase domain"/>
    <property type="match status" value="1"/>
</dbReference>
<reference evidence="2" key="1">
    <citation type="submission" date="2019-08" db="EMBL/GenBank/DDBJ databases">
        <authorList>
            <person name="Kucharzyk K."/>
            <person name="Murdoch R.W."/>
            <person name="Higgins S."/>
            <person name="Loffler F."/>
        </authorList>
    </citation>
    <scope>NUCLEOTIDE SEQUENCE</scope>
</reference>
<gene>
    <name evidence="2" type="ORF">SDC9_20833</name>
</gene>
<dbReference type="InterPro" id="IPR023210">
    <property type="entry name" value="NADP_OxRdtase_dom"/>
</dbReference>
<dbReference type="AlphaFoldDB" id="A0A644U7U3"/>